<evidence type="ECO:0000313" key="3">
    <source>
        <dbReference type="EMBL" id="ESQ30643.1"/>
    </source>
</evidence>
<evidence type="ECO:0000256" key="1">
    <source>
        <dbReference type="SAM" id="MobiDB-lite"/>
    </source>
</evidence>
<evidence type="ECO:0000313" key="4">
    <source>
        <dbReference type="Proteomes" id="UP000030689"/>
    </source>
</evidence>
<dbReference type="Proteomes" id="UP000030689">
    <property type="component" value="Unassembled WGS sequence"/>
</dbReference>
<dbReference type="InterPro" id="IPR021139">
    <property type="entry name" value="NYN"/>
</dbReference>
<organism evidence="3 4">
    <name type="scientific">Eutrema salsugineum</name>
    <name type="common">Saltwater cress</name>
    <name type="synonym">Sisymbrium salsugineum</name>
    <dbReference type="NCBI Taxonomy" id="72664"/>
    <lineage>
        <taxon>Eukaryota</taxon>
        <taxon>Viridiplantae</taxon>
        <taxon>Streptophyta</taxon>
        <taxon>Embryophyta</taxon>
        <taxon>Tracheophyta</taxon>
        <taxon>Spermatophyta</taxon>
        <taxon>Magnoliopsida</taxon>
        <taxon>eudicotyledons</taxon>
        <taxon>Gunneridae</taxon>
        <taxon>Pentapetalae</taxon>
        <taxon>rosids</taxon>
        <taxon>malvids</taxon>
        <taxon>Brassicales</taxon>
        <taxon>Brassicaceae</taxon>
        <taxon>Eutremeae</taxon>
        <taxon>Eutrema</taxon>
    </lineage>
</organism>
<dbReference type="AlphaFoldDB" id="V4KTF6"/>
<proteinExistence type="predicted"/>
<dbReference type="GO" id="GO:0004540">
    <property type="term" value="F:RNA nuclease activity"/>
    <property type="evidence" value="ECO:0007669"/>
    <property type="project" value="InterPro"/>
</dbReference>
<dbReference type="PANTHER" id="PTHR14379">
    <property type="entry name" value="LIMKAIN B LKAP"/>
    <property type="match status" value="1"/>
</dbReference>
<dbReference type="STRING" id="72664.V4KTF6"/>
<dbReference type="GO" id="GO:0010468">
    <property type="term" value="P:regulation of gene expression"/>
    <property type="evidence" value="ECO:0007669"/>
    <property type="project" value="InterPro"/>
</dbReference>
<accession>V4KTF6</accession>
<dbReference type="GO" id="GO:0005777">
    <property type="term" value="C:peroxisome"/>
    <property type="evidence" value="ECO:0007669"/>
    <property type="project" value="InterPro"/>
</dbReference>
<evidence type="ECO:0000259" key="2">
    <source>
        <dbReference type="Pfam" id="PF01936"/>
    </source>
</evidence>
<dbReference type="CDD" id="cd10910">
    <property type="entry name" value="PIN_limkain_b1_N_like"/>
    <property type="match status" value="1"/>
</dbReference>
<sequence>MQLEPAGKNQAKAVTSVWWDITNCPLPHDVEAGRVGPFIRMELKRLGFSGPTTIYAFGILSQVPPHVLRALSSTGINLRHIPTTRTTHMWFYLHTWDGRNPSSNIMLISLDRLYGRLLEDLSKRHYILGSGHPPDDDTPDELSFVFPSSLFPKLHLPKDLEYYYQPEGFIAAGELRSSKAEATAIQAVLDSFRDRERREDRERRKDREREEEEVKHKKQRT</sequence>
<feature type="compositionally biased region" description="Basic and acidic residues" evidence="1">
    <location>
        <begin position="195"/>
        <end position="215"/>
    </location>
</feature>
<reference evidence="3 4" key="1">
    <citation type="journal article" date="2013" name="Front. Plant Sci.">
        <title>The Reference Genome of the Halophytic Plant Eutrema salsugineum.</title>
        <authorList>
            <person name="Yang R."/>
            <person name="Jarvis D.E."/>
            <person name="Chen H."/>
            <person name="Beilstein M.A."/>
            <person name="Grimwood J."/>
            <person name="Jenkins J."/>
            <person name="Shu S."/>
            <person name="Prochnik S."/>
            <person name="Xin M."/>
            <person name="Ma C."/>
            <person name="Schmutz J."/>
            <person name="Wing R.A."/>
            <person name="Mitchell-Olds T."/>
            <person name="Schumaker K.S."/>
            <person name="Wang X."/>
        </authorList>
    </citation>
    <scope>NUCLEOTIDE SEQUENCE [LARGE SCALE GENOMIC DNA]</scope>
</reference>
<protein>
    <recommendedName>
        <fullName evidence="2">NYN domain-containing protein</fullName>
    </recommendedName>
</protein>
<keyword evidence="4" id="KW-1185">Reference proteome</keyword>
<dbReference type="Gramene" id="ESQ30643">
    <property type="protein sequence ID" value="ESQ30643"/>
    <property type="gene ID" value="EUTSA_v10012128mg"/>
</dbReference>
<name>V4KTF6_EUTSA</name>
<dbReference type="InterPro" id="IPR024768">
    <property type="entry name" value="Marf1"/>
</dbReference>
<feature type="region of interest" description="Disordered" evidence="1">
    <location>
        <begin position="195"/>
        <end position="221"/>
    </location>
</feature>
<gene>
    <name evidence="3" type="ORF">EUTSA_v10012128mg</name>
</gene>
<feature type="domain" description="NYN" evidence="2">
    <location>
        <begin position="15"/>
        <end position="142"/>
    </location>
</feature>
<dbReference type="Pfam" id="PF01936">
    <property type="entry name" value="NYN"/>
    <property type="match status" value="1"/>
</dbReference>
<dbReference type="EMBL" id="KI517809">
    <property type="protein sequence ID" value="ESQ30643.1"/>
    <property type="molecule type" value="Genomic_DNA"/>
</dbReference>
<dbReference type="PANTHER" id="PTHR14379:SF19">
    <property type="entry name" value="ENDONUCLEASE OR GLYCOSYL HYDROLASE-RELATED"/>
    <property type="match status" value="1"/>
</dbReference>
<dbReference type="KEGG" id="eus:EUTSA_v10012128mg"/>